<dbReference type="KEGG" id="iis:EYM_06220"/>
<comment type="function">
    <text evidence="4">Catalyzes the reduction of 1-pyrroline-5-carboxylate (PCA) to L-proline.</text>
</comment>
<dbReference type="InterPro" id="IPR036291">
    <property type="entry name" value="NAD(P)-bd_dom_sf"/>
</dbReference>
<reference evidence="8 9" key="1">
    <citation type="submission" date="2013-11" db="EMBL/GenBank/DDBJ databases">
        <title>Comparative genomics of Ignicoccus.</title>
        <authorList>
            <person name="Podar M."/>
        </authorList>
    </citation>
    <scope>NUCLEOTIDE SEQUENCE [LARGE SCALE GENOMIC DNA]</scope>
    <source>
        <strain evidence="8 9">DSM 13165</strain>
    </source>
</reference>
<dbReference type="UniPathway" id="UPA00098">
    <property type="reaction ID" value="UER00361"/>
</dbReference>
<evidence type="ECO:0000256" key="3">
    <source>
        <dbReference type="ARBA" id="ARBA00023002"/>
    </source>
</evidence>
<dbReference type="EC" id="1.5.1.2" evidence="4"/>
<dbReference type="InterPro" id="IPR028939">
    <property type="entry name" value="P5C_Rdtase_cat_N"/>
</dbReference>
<dbReference type="STRING" id="940295.EYM_06220"/>
<dbReference type="PIRSF" id="PIRSF000193">
    <property type="entry name" value="Pyrrol-5-carb_rd"/>
    <property type="match status" value="1"/>
</dbReference>
<evidence type="ECO:0000256" key="4">
    <source>
        <dbReference type="HAMAP-Rule" id="MF_01925"/>
    </source>
</evidence>
<gene>
    <name evidence="4" type="primary">proC</name>
    <name evidence="8" type="ORF">EYM_06220</name>
</gene>
<dbReference type="GO" id="GO:0004735">
    <property type="term" value="F:pyrroline-5-carboxylate reductase activity"/>
    <property type="evidence" value="ECO:0007669"/>
    <property type="project" value="UniProtKB-UniRule"/>
</dbReference>
<dbReference type="SUPFAM" id="SSF48179">
    <property type="entry name" value="6-phosphogluconate dehydrogenase C-terminal domain-like"/>
    <property type="match status" value="1"/>
</dbReference>
<dbReference type="AlphaFoldDB" id="A0A0U3FAG4"/>
<dbReference type="OrthoDB" id="25257at2157"/>
<evidence type="ECO:0000313" key="8">
    <source>
        <dbReference type="EMBL" id="ALU12665.1"/>
    </source>
</evidence>
<name>A0A0U3FAG4_9CREN</name>
<dbReference type="InterPro" id="IPR029036">
    <property type="entry name" value="P5CR_dimer"/>
</dbReference>
<feature type="binding site" evidence="5">
    <location>
        <position position="29"/>
    </location>
    <ligand>
        <name>NADP(+)</name>
        <dbReference type="ChEBI" id="CHEBI:58349"/>
    </ligand>
</feature>
<feature type="domain" description="Pyrroline-5-carboxylate reductase dimerisation" evidence="7">
    <location>
        <begin position="143"/>
        <end position="238"/>
    </location>
</feature>
<dbReference type="SUPFAM" id="SSF51735">
    <property type="entry name" value="NAD(P)-binding Rossmann-fold domains"/>
    <property type="match status" value="1"/>
</dbReference>
<comment type="catalytic activity">
    <reaction evidence="4">
        <text>L-proline + NADP(+) = (S)-1-pyrroline-5-carboxylate + NADPH + 2 H(+)</text>
        <dbReference type="Rhea" id="RHEA:14109"/>
        <dbReference type="ChEBI" id="CHEBI:15378"/>
        <dbReference type="ChEBI" id="CHEBI:17388"/>
        <dbReference type="ChEBI" id="CHEBI:57783"/>
        <dbReference type="ChEBI" id="CHEBI:58349"/>
        <dbReference type="ChEBI" id="CHEBI:60039"/>
        <dbReference type="EC" id="1.5.1.2"/>
    </reaction>
</comment>
<dbReference type="GO" id="GO:0055129">
    <property type="term" value="P:L-proline biosynthetic process"/>
    <property type="evidence" value="ECO:0007669"/>
    <property type="project" value="UniProtKB-UniRule"/>
</dbReference>
<dbReference type="HAMAP" id="MF_01925">
    <property type="entry name" value="P5C_reductase"/>
    <property type="match status" value="1"/>
</dbReference>
<dbReference type="RefSeq" id="WP_075050135.1">
    <property type="nucleotide sequence ID" value="NZ_CP006867.1"/>
</dbReference>
<organism evidence="8 9">
    <name type="scientific">Ignicoccus islandicus DSM 13165</name>
    <dbReference type="NCBI Taxonomy" id="940295"/>
    <lineage>
        <taxon>Archaea</taxon>
        <taxon>Thermoproteota</taxon>
        <taxon>Thermoprotei</taxon>
        <taxon>Desulfurococcales</taxon>
        <taxon>Desulfurococcaceae</taxon>
        <taxon>Ignicoccus</taxon>
    </lineage>
</organism>
<dbReference type="PANTHER" id="PTHR11645">
    <property type="entry name" value="PYRROLINE-5-CARBOXYLATE REDUCTASE"/>
    <property type="match status" value="1"/>
</dbReference>
<sequence>MKICLVGFGRLGSAIGKRLKRFYEMKVSTLPPTDELARKEGLEVVDLKTCINFGDVVIVSVEPSAMDSVLSQMEGLEKPLISTAALYGLKEIRRKVKCGYRTMPSVTVEIGKSPVLVSERGGCNDEAVEEILSKLGKPIWVKEEVLDAALPVVGSGPAIHSLYYNSLVEALVYAGVDRKLAEEMVKESVIGTMEFLKKYDPLEVRARVETPGGITVKMTVELEKEGVFGSLSKIVGETGRELRTRR</sequence>
<evidence type="ECO:0000313" key="9">
    <source>
        <dbReference type="Proteomes" id="UP000060778"/>
    </source>
</evidence>
<keyword evidence="2 4" id="KW-0521">NADP</keyword>
<dbReference type="PANTHER" id="PTHR11645:SF0">
    <property type="entry name" value="PYRROLINE-5-CARBOXYLATE REDUCTASE 3"/>
    <property type="match status" value="1"/>
</dbReference>
<evidence type="ECO:0000256" key="2">
    <source>
        <dbReference type="ARBA" id="ARBA00022857"/>
    </source>
</evidence>
<evidence type="ECO:0000256" key="5">
    <source>
        <dbReference type="PIRSR" id="PIRSR000193-1"/>
    </source>
</evidence>
<comment type="catalytic activity">
    <reaction evidence="4">
        <text>L-proline + NAD(+) = (S)-1-pyrroline-5-carboxylate + NADH + 2 H(+)</text>
        <dbReference type="Rhea" id="RHEA:14105"/>
        <dbReference type="ChEBI" id="CHEBI:15378"/>
        <dbReference type="ChEBI" id="CHEBI:17388"/>
        <dbReference type="ChEBI" id="CHEBI:57540"/>
        <dbReference type="ChEBI" id="CHEBI:57945"/>
        <dbReference type="ChEBI" id="CHEBI:60039"/>
        <dbReference type="EC" id="1.5.1.2"/>
    </reaction>
</comment>
<keyword evidence="3 4" id="KW-0560">Oxidoreductase</keyword>
<dbReference type="Gene3D" id="3.40.50.720">
    <property type="entry name" value="NAD(P)-binding Rossmann-like Domain"/>
    <property type="match status" value="1"/>
</dbReference>
<dbReference type="InterPro" id="IPR000304">
    <property type="entry name" value="Pyrroline-COOH_reductase"/>
</dbReference>
<dbReference type="EMBL" id="CP006867">
    <property type="protein sequence ID" value="ALU12665.1"/>
    <property type="molecule type" value="Genomic_DNA"/>
</dbReference>
<comment type="subcellular location">
    <subcellularLocation>
        <location evidence="4">Cytoplasm</location>
    </subcellularLocation>
</comment>
<evidence type="ECO:0000256" key="1">
    <source>
        <dbReference type="ARBA" id="ARBA00005525"/>
    </source>
</evidence>
<comment type="pathway">
    <text evidence="4">Amino-acid biosynthesis; L-proline biosynthesis; L-proline from L-glutamate 5-semialdehyde: step 1/1.</text>
</comment>
<dbReference type="Pfam" id="PF03807">
    <property type="entry name" value="F420_oxidored"/>
    <property type="match status" value="1"/>
</dbReference>
<dbReference type="InterPro" id="IPR008927">
    <property type="entry name" value="6-PGluconate_DH-like_C_sf"/>
</dbReference>
<dbReference type="Gene3D" id="1.10.3730.10">
    <property type="entry name" value="ProC C-terminal domain-like"/>
    <property type="match status" value="1"/>
</dbReference>
<protein>
    <recommendedName>
        <fullName evidence="4">Pyrroline-5-carboxylate reductase</fullName>
        <shortName evidence="4">P5C reductase</shortName>
        <shortName evidence="4">P5CR</shortName>
        <ecNumber evidence="4">1.5.1.2</ecNumber>
    </recommendedName>
    <alternativeName>
        <fullName evidence="4">PCA reductase</fullName>
    </alternativeName>
</protein>
<dbReference type="GO" id="GO:0005737">
    <property type="term" value="C:cytoplasm"/>
    <property type="evidence" value="ECO:0007669"/>
    <property type="project" value="UniProtKB-SubCell"/>
</dbReference>
<dbReference type="GeneID" id="30680620"/>
<dbReference type="Pfam" id="PF14748">
    <property type="entry name" value="P5CR_dimer"/>
    <property type="match status" value="1"/>
</dbReference>
<dbReference type="Proteomes" id="UP000060778">
    <property type="component" value="Chromosome"/>
</dbReference>
<feature type="domain" description="Pyrroline-5-carboxylate reductase catalytic N-terminal" evidence="6">
    <location>
        <begin position="2"/>
        <end position="85"/>
    </location>
</feature>
<keyword evidence="4" id="KW-0963">Cytoplasm</keyword>
<evidence type="ECO:0000259" key="7">
    <source>
        <dbReference type="Pfam" id="PF14748"/>
    </source>
</evidence>
<keyword evidence="4" id="KW-0641">Proline biosynthesis</keyword>
<evidence type="ECO:0000259" key="6">
    <source>
        <dbReference type="Pfam" id="PF03807"/>
    </source>
</evidence>
<comment type="similarity">
    <text evidence="1 4">Belongs to the pyrroline-5-carboxylate reductase family.</text>
</comment>
<accession>A0A0U3FAG4</accession>
<keyword evidence="4" id="KW-0028">Amino-acid biosynthesis</keyword>
<keyword evidence="9" id="KW-1185">Reference proteome</keyword>
<proteinExistence type="inferred from homology"/>